<dbReference type="Gene3D" id="3.90.226.10">
    <property type="entry name" value="2-enoyl-CoA Hydratase, Chain A, domain 1"/>
    <property type="match status" value="1"/>
</dbReference>
<dbReference type="RefSeq" id="WP_369895998.1">
    <property type="nucleotide sequence ID" value="NZ_JBGFFX010000009.1"/>
</dbReference>
<dbReference type="InterPro" id="IPR029045">
    <property type="entry name" value="ClpP/crotonase-like_dom_sf"/>
</dbReference>
<proteinExistence type="predicted"/>
<evidence type="ECO:0000313" key="1">
    <source>
        <dbReference type="EMBL" id="MEY8771686.1"/>
    </source>
</evidence>
<dbReference type="SUPFAM" id="SSF52096">
    <property type="entry name" value="ClpP/crotonase"/>
    <property type="match status" value="1"/>
</dbReference>
<dbReference type="Proteomes" id="UP001565243">
    <property type="component" value="Unassembled WGS sequence"/>
</dbReference>
<sequence length="252" mass="28749">MINPFLLQKKNLKKVIKIFISVSSIFISSGVLPASQKIDIQDERVLNNPPEIVKKGDVLYFDGQITNEAYVLFLKEIGNSRIKTVSVNSIGGDVENALSIASYIKKNNMDIEVRSVCASACANYLFVAGNRKLINNDSYILWHGGANGPEQEVEISGDITRAEFFRLESVQQIKKKEALFYKEAGVRNEICYCPQLKNNYHDTFPEKWFSYSPEDMNRFGIKNISFAITPSQWLMSMRKKHVIFAHYCNQEK</sequence>
<dbReference type="EMBL" id="JBGFFX010000009">
    <property type="protein sequence ID" value="MEY8771686.1"/>
    <property type="molecule type" value="Genomic_DNA"/>
</dbReference>
<name>A0ABV4E9T7_9GAMM</name>
<protein>
    <recommendedName>
        <fullName evidence="3">Clp protease</fullName>
    </recommendedName>
</protein>
<reference evidence="1 2" key="1">
    <citation type="submission" date="2024-07" db="EMBL/GenBank/DDBJ databases">
        <authorList>
            <person name="Hebao G."/>
        </authorList>
    </citation>
    <scope>NUCLEOTIDE SEQUENCE [LARGE SCALE GENOMIC DNA]</scope>
    <source>
        <strain evidence="1 2">ACCC 02193</strain>
    </source>
</reference>
<comment type="caution">
    <text evidence="1">The sequence shown here is derived from an EMBL/GenBank/DDBJ whole genome shotgun (WGS) entry which is preliminary data.</text>
</comment>
<evidence type="ECO:0000313" key="2">
    <source>
        <dbReference type="Proteomes" id="UP001565243"/>
    </source>
</evidence>
<keyword evidence="2" id="KW-1185">Reference proteome</keyword>
<gene>
    <name evidence="1" type="ORF">AB6T85_14905</name>
</gene>
<accession>A0ABV4E9T7</accession>
<evidence type="ECO:0008006" key="3">
    <source>
        <dbReference type="Google" id="ProtNLM"/>
    </source>
</evidence>
<organism evidence="1 2">
    <name type="scientific">Erwinia aeris</name>
    <dbReference type="NCBI Taxonomy" id="3239803"/>
    <lineage>
        <taxon>Bacteria</taxon>
        <taxon>Pseudomonadati</taxon>
        <taxon>Pseudomonadota</taxon>
        <taxon>Gammaproteobacteria</taxon>
        <taxon>Enterobacterales</taxon>
        <taxon>Erwiniaceae</taxon>
        <taxon>Erwinia</taxon>
    </lineage>
</organism>